<dbReference type="EMBL" id="JAQIIO010000008">
    <property type="protein sequence ID" value="MDA5095227.1"/>
    <property type="molecule type" value="Genomic_DNA"/>
</dbReference>
<keyword evidence="1" id="KW-0732">Signal</keyword>
<feature type="signal peptide" evidence="1">
    <location>
        <begin position="1"/>
        <end position="20"/>
    </location>
</feature>
<proteinExistence type="predicted"/>
<dbReference type="RefSeq" id="WP_271054935.1">
    <property type="nucleotide sequence ID" value="NZ_JAQIIO010000008.1"/>
</dbReference>
<protein>
    <submittedName>
        <fullName evidence="2">Uncharacterized protein</fullName>
    </submittedName>
</protein>
<dbReference type="Proteomes" id="UP001528040">
    <property type="component" value="Unassembled WGS sequence"/>
</dbReference>
<accession>A0ABT4W3Y0</accession>
<gene>
    <name evidence="2" type="ORF">O2N63_14155</name>
</gene>
<evidence type="ECO:0000313" key="2">
    <source>
        <dbReference type="EMBL" id="MDA5095227.1"/>
    </source>
</evidence>
<evidence type="ECO:0000313" key="3">
    <source>
        <dbReference type="Proteomes" id="UP001528040"/>
    </source>
</evidence>
<feature type="chain" id="PRO_5047137286" evidence="1">
    <location>
        <begin position="21"/>
        <end position="83"/>
    </location>
</feature>
<reference evidence="2 3" key="1">
    <citation type="submission" date="2023-01" db="EMBL/GenBank/DDBJ databases">
        <authorList>
            <person name="Yoon J.-W."/>
        </authorList>
    </citation>
    <scope>NUCLEOTIDE SEQUENCE [LARGE SCALE GENOMIC DNA]</scope>
    <source>
        <strain evidence="2 3">KMU-50</strain>
    </source>
</reference>
<sequence length="83" mass="8827">MNRIHVAAALMISLATPAFAGHCPADVKRIDEAILTVEGMSAEQLDEIRAMRNEGAELHNSGSHSASLKVLHEALELLGSDGH</sequence>
<name>A0ABT4W3Y0_9RHOB</name>
<organism evidence="2 3">
    <name type="scientific">Aliiroseovarius salicola</name>
    <dbReference type="NCBI Taxonomy" id="3009082"/>
    <lineage>
        <taxon>Bacteria</taxon>
        <taxon>Pseudomonadati</taxon>
        <taxon>Pseudomonadota</taxon>
        <taxon>Alphaproteobacteria</taxon>
        <taxon>Rhodobacterales</taxon>
        <taxon>Paracoccaceae</taxon>
        <taxon>Aliiroseovarius</taxon>
    </lineage>
</organism>
<comment type="caution">
    <text evidence="2">The sequence shown here is derived from an EMBL/GenBank/DDBJ whole genome shotgun (WGS) entry which is preliminary data.</text>
</comment>
<evidence type="ECO:0000256" key="1">
    <source>
        <dbReference type="SAM" id="SignalP"/>
    </source>
</evidence>
<keyword evidence="3" id="KW-1185">Reference proteome</keyword>